<dbReference type="InterPro" id="IPR013783">
    <property type="entry name" value="Ig-like_fold"/>
</dbReference>
<dbReference type="CDD" id="cd00063">
    <property type="entry name" value="FN3"/>
    <property type="match status" value="1"/>
</dbReference>
<dbReference type="Pfam" id="PF07679">
    <property type="entry name" value="I-set"/>
    <property type="match status" value="1"/>
</dbReference>
<dbReference type="InterPro" id="IPR007110">
    <property type="entry name" value="Ig-like_dom"/>
</dbReference>
<comment type="caution">
    <text evidence="6">The sequence shown here is derived from an EMBL/GenBank/DDBJ whole genome shotgun (WGS) entry which is preliminary data.</text>
</comment>
<feature type="domain" description="Ig-like" evidence="4">
    <location>
        <begin position="6"/>
        <end position="94"/>
    </location>
</feature>
<accession>A0A6A4WW22</accession>
<protein>
    <submittedName>
        <fullName evidence="6">Myomesin-2</fullName>
    </submittedName>
</protein>
<evidence type="ECO:0000256" key="2">
    <source>
        <dbReference type="ARBA" id="ARBA00023157"/>
    </source>
</evidence>
<keyword evidence="2" id="KW-1015">Disulfide bond</keyword>
<dbReference type="InterPro" id="IPR050958">
    <property type="entry name" value="Cell_Adh-Cytoskel_Orgn"/>
</dbReference>
<dbReference type="PANTHER" id="PTHR45080:SF4">
    <property type="entry name" value="GH03113P"/>
    <property type="match status" value="1"/>
</dbReference>
<dbReference type="GO" id="GO:0043025">
    <property type="term" value="C:neuronal cell body"/>
    <property type="evidence" value="ECO:0007669"/>
    <property type="project" value="TreeGrafter"/>
</dbReference>
<dbReference type="CDD" id="cd00096">
    <property type="entry name" value="Ig"/>
    <property type="match status" value="1"/>
</dbReference>
<dbReference type="InterPro" id="IPR003599">
    <property type="entry name" value="Ig_sub"/>
</dbReference>
<evidence type="ECO:0000256" key="3">
    <source>
        <dbReference type="ARBA" id="ARBA00023319"/>
    </source>
</evidence>
<evidence type="ECO:0000259" key="4">
    <source>
        <dbReference type="PROSITE" id="PS50835"/>
    </source>
</evidence>
<sequence>MSADAPYIAQDSGVVRTAHGMTAEVGCKVFANPRAEVIWQRNGHDLPISSRYETAVSSRYFSLRIRDVKDEDFGNYTCRAKNQLGQNENHITLTGLPGPVELHLGKPSEAESGRGQSSTTVTWEFISYSTVEETSVTLQPLLPAGFPEIRRVPTVTSRSVSKKGQQQLSPLNENTTYLVRVAARNQYGWTPPADVYFSITDGELKITQAPPKLAESKTASDAAARLKLTPILLIAILSSFF</sequence>
<dbReference type="GO" id="GO:0007156">
    <property type="term" value="P:homophilic cell adhesion via plasma membrane adhesion molecules"/>
    <property type="evidence" value="ECO:0007669"/>
    <property type="project" value="TreeGrafter"/>
</dbReference>
<evidence type="ECO:0000256" key="1">
    <source>
        <dbReference type="ARBA" id="ARBA00022737"/>
    </source>
</evidence>
<dbReference type="GO" id="GO:0050808">
    <property type="term" value="P:synapse organization"/>
    <property type="evidence" value="ECO:0007669"/>
    <property type="project" value="TreeGrafter"/>
</dbReference>
<keyword evidence="3" id="KW-0393">Immunoglobulin domain</keyword>
<dbReference type="InterPro" id="IPR003961">
    <property type="entry name" value="FN3_dom"/>
</dbReference>
<dbReference type="GO" id="GO:0008046">
    <property type="term" value="F:axon guidance receptor activity"/>
    <property type="evidence" value="ECO:0007669"/>
    <property type="project" value="TreeGrafter"/>
</dbReference>
<dbReference type="InterPro" id="IPR036179">
    <property type="entry name" value="Ig-like_dom_sf"/>
</dbReference>
<dbReference type="PROSITE" id="PS50853">
    <property type="entry name" value="FN3"/>
    <property type="match status" value="1"/>
</dbReference>
<dbReference type="SUPFAM" id="SSF48726">
    <property type="entry name" value="Immunoglobulin"/>
    <property type="match status" value="1"/>
</dbReference>
<evidence type="ECO:0000259" key="5">
    <source>
        <dbReference type="PROSITE" id="PS50853"/>
    </source>
</evidence>
<dbReference type="OrthoDB" id="6351746at2759"/>
<dbReference type="PROSITE" id="PS50835">
    <property type="entry name" value="IG_LIKE"/>
    <property type="match status" value="1"/>
</dbReference>
<dbReference type="InterPro" id="IPR003598">
    <property type="entry name" value="Ig_sub2"/>
</dbReference>
<reference evidence="6 7" key="1">
    <citation type="submission" date="2019-07" db="EMBL/GenBank/DDBJ databases">
        <title>Draft genome assembly of a fouling barnacle, Amphibalanus amphitrite (Darwin, 1854): The first reference genome for Thecostraca.</title>
        <authorList>
            <person name="Kim W."/>
        </authorList>
    </citation>
    <scope>NUCLEOTIDE SEQUENCE [LARGE SCALE GENOMIC DNA]</scope>
    <source>
        <strain evidence="6">SNU_AA5</strain>
        <tissue evidence="6">Soma without cirri and trophi</tissue>
    </source>
</reference>
<dbReference type="GO" id="GO:0030424">
    <property type="term" value="C:axon"/>
    <property type="evidence" value="ECO:0007669"/>
    <property type="project" value="TreeGrafter"/>
</dbReference>
<dbReference type="SUPFAM" id="SSF49265">
    <property type="entry name" value="Fibronectin type III"/>
    <property type="match status" value="1"/>
</dbReference>
<dbReference type="Proteomes" id="UP000440578">
    <property type="component" value="Unassembled WGS sequence"/>
</dbReference>
<dbReference type="InterPro" id="IPR013098">
    <property type="entry name" value="Ig_I-set"/>
</dbReference>
<dbReference type="EMBL" id="VIIS01000399">
    <property type="protein sequence ID" value="KAF0309459.1"/>
    <property type="molecule type" value="Genomic_DNA"/>
</dbReference>
<dbReference type="SMART" id="SM00409">
    <property type="entry name" value="IG"/>
    <property type="match status" value="1"/>
</dbReference>
<proteinExistence type="predicted"/>
<evidence type="ECO:0000313" key="7">
    <source>
        <dbReference type="Proteomes" id="UP000440578"/>
    </source>
</evidence>
<dbReference type="GO" id="GO:0005886">
    <property type="term" value="C:plasma membrane"/>
    <property type="evidence" value="ECO:0007669"/>
    <property type="project" value="TreeGrafter"/>
</dbReference>
<dbReference type="FunFam" id="2.60.40.10:FF:000032">
    <property type="entry name" value="palladin isoform X1"/>
    <property type="match status" value="1"/>
</dbReference>
<organism evidence="6 7">
    <name type="scientific">Amphibalanus amphitrite</name>
    <name type="common">Striped barnacle</name>
    <name type="synonym">Balanus amphitrite</name>
    <dbReference type="NCBI Taxonomy" id="1232801"/>
    <lineage>
        <taxon>Eukaryota</taxon>
        <taxon>Metazoa</taxon>
        <taxon>Ecdysozoa</taxon>
        <taxon>Arthropoda</taxon>
        <taxon>Crustacea</taxon>
        <taxon>Multicrustacea</taxon>
        <taxon>Cirripedia</taxon>
        <taxon>Thoracica</taxon>
        <taxon>Thoracicalcarea</taxon>
        <taxon>Balanomorpha</taxon>
        <taxon>Balanoidea</taxon>
        <taxon>Balanidae</taxon>
        <taxon>Amphibalaninae</taxon>
        <taxon>Amphibalanus</taxon>
    </lineage>
</organism>
<feature type="domain" description="Fibronectin type-III" evidence="5">
    <location>
        <begin position="98"/>
        <end position="204"/>
    </location>
</feature>
<name>A0A6A4WW22_AMPAM</name>
<keyword evidence="7" id="KW-1185">Reference proteome</keyword>
<dbReference type="AlphaFoldDB" id="A0A6A4WW22"/>
<dbReference type="Gene3D" id="2.60.40.10">
    <property type="entry name" value="Immunoglobulins"/>
    <property type="match status" value="2"/>
</dbReference>
<evidence type="ECO:0000313" key="6">
    <source>
        <dbReference type="EMBL" id="KAF0309459.1"/>
    </source>
</evidence>
<dbReference type="SMART" id="SM00408">
    <property type="entry name" value="IGc2"/>
    <property type="match status" value="1"/>
</dbReference>
<dbReference type="InterPro" id="IPR036116">
    <property type="entry name" value="FN3_sf"/>
</dbReference>
<gene>
    <name evidence="6" type="primary">MYOM2</name>
    <name evidence="6" type="ORF">FJT64_019409</name>
</gene>
<dbReference type="PANTHER" id="PTHR45080">
    <property type="entry name" value="CONTACTIN 5"/>
    <property type="match status" value="1"/>
</dbReference>
<keyword evidence="1" id="KW-0677">Repeat</keyword>